<reference evidence="7" key="1">
    <citation type="journal article" date="2023" name="GigaByte">
        <title>Genome assembly of the bearded iris, Iris pallida Lam.</title>
        <authorList>
            <person name="Bruccoleri R.E."/>
            <person name="Oakeley E.J."/>
            <person name="Faust A.M.E."/>
            <person name="Altorfer M."/>
            <person name="Dessus-Babus S."/>
            <person name="Burckhardt D."/>
            <person name="Oertli M."/>
            <person name="Naumann U."/>
            <person name="Petersen F."/>
            <person name="Wong J."/>
        </authorList>
    </citation>
    <scope>NUCLEOTIDE SEQUENCE</scope>
    <source>
        <strain evidence="7">GSM-AAB239-AS_SAM_17_03QT</strain>
    </source>
</reference>
<keyword evidence="4 6" id="KW-1133">Transmembrane helix</keyword>
<dbReference type="AlphaFoldDB" id="A0AAX6HNI2"/>
<accession>A0AAX6HNI2</accession>
<gene>
    <name evidence="7" type="ORF">M6B38_303190</name>
</gene>
<dbReference type="InterPro" id="IPR008892">
    <property type="entry name" value="COR413"/>
</dbReference>
<sequence length="119" mass="13580">MDRTNWKTNMLTSLLIPYIFLSLPTILFSFFRSKKRQPQSSSPPRRRRTRCLSLNREAGSPSTFGFGHVGPRGLRREQLCIGRKPLPFQEERKGACGAATKASRKSIVFFLLSLACLYK</sequence>
<comment type="similarity">
    <text evidence="2">Belongs to the Cold-regulated 413 protein family.</text>
</comment>
<keyword evidence="3 6" id="KW-0812">Transmembrane</keyword>
<organism evidence="7 8">
    <name type="scientific">Iris pallida</name>
    <name type="common">Sweet iris</name>
    <dbReference type="NCBI Taxonomy" id="29817"/>
    <lineage>
        <taxon>Eukaryota</taxon>
        <taxon>Viridiplantae</taxon>
        <taxon>Streptophyta</taxon>
        <taxon>Embryophyta</taxon>
        <taxon>Tracheophyta</taxon>
        <taxon>Spermatophyta</taxon>
        <taxon>Magnoliopsida</taxon>
        <taxon>Liliopsida</taxon>
        <taxon>Asparagales</taxon>
        <taxon>Iridaceae</taxon>
        <taxon>Iridoideae</taxon>
        <taxon>Irideae</taxon>
        <taxon>Iris</taxon>
    </lineage>
</organism>
<reference evidence="7" key="2">
    <citation type="submission" date="2023-04" db="EMBL/GenBank/DDBJ databases">
        <authorList>
            <person name="Bruccoleri R.E."/>
            <person name="Oakeley E.J."/>
            <person name="Faust A.-M."/>
            <person name="Dessus-Babus S."/>
            <person name="Altorfer M."/>
            <person name="Burckhardt D."/>
            <person name="Oertli M."/>
            <person name="Naumann U."/>
            <person name="Petersen F."/>
            <person name="Wong J."/>
        </authorList>
    </citation>
    <scope>NUCLEOTIDE SEQUENCE</scope>
    <source>
        <strain evidence="7">GSM-AAB239-AS_SAM_17_03QT</strain>
        <tissue evidence="7">Leaf</tissue>
    </source>
</reference>
<evidence type="ECO:0000256" key="1">
    <source>
        <dbReference type="ARBA" id="ARBA00004141"/>
    </source>
</evidence>
<comment type="caution">
    <text evidence="7">The sequence shown here is derived from an EMBL/GenBank/DDBJ whole genome shotgun (WGS) entry which is preliminary data.</text>
</comment>
<name>A0AAX6HNI2_IRIPA</name>
<dbReference type="EMBL" id="JANAVB010007923">
    <property type="protein sequence ID" value="KAJ6842124.1"/>
    <property type="molecule type" value="Genomic_DNA"/>
</dbReference>
<evidence type="ECO:0000313" key="8">
    <source>
        <dbReference type="Proteomes" id="UP001140949"/>
    </source>
</evidence>
<evidence type="ECO:0000256" key="5">
    <source>
        <dbReference type="ARBA" id="ARBA00023136"/>
    </source>
</evidence>
<keyword evidence="8" id="KW-1185">Reference proteome</keyword>
<dbReference type="Pfam" id="PF05562">
    <property type="entry name" value="WCOR413"/>
    <property type="match status" value="1"/>
</dbReference>
<evidence type="ECO:0000313" key="7">
    <source>
        <dbReference type="EMBL" id="KAJ6842124.1"/>
    </source>
</evidence>
<dbReference type="GO" id="GO:0016020">
    <property type="term" value="C:membrane"/>
    <property type="evidence" value="ECO:0007669"/>
    <property type="project" value="UniProtKB-SubCell"/>
</dbReference>
<keyword evidence="5 6" id="KW-0472">Membrane</keyword>
<protein>
    <submittedName>
        <fullName evidence="7">Cold-regulated 413 plasma membrane protein 2-like</fullName>
    </submittedName>
</protein>
<feature type="transmembrane region" description="Helical" evidence="6">
    <location>
        <begin position="12"/>
        <end position="31"/>
    </location>
</feature>
<evidence type="ECO:0000256" key="2">
    <source>
        <dbReference type="ARBA" id="ARBA00005852"/>
    </source>
</evidence>
<comment type="subcellular location">
    <subcellularLocation>
        <location evidence="1">Membrane</location>
        <topology evidence="1">Multi-pass membrane protein</topology>
    </subcellularLocation>
</comment>
<evidence type="ECO:0000256" key="6">
    <source>
        <dbReference type="SAM" id="Phobius"/>
    </source>
</evidence>
<evidence type="ECO:0000256" key="4">
    <source>
        <dbReference type="ARBA" id="ARBA00022989"/>
    </source>
</evidence>
<evidence type="ECO:0000256" key="3">
    <source>
        <dbReference type="ARBA" id="ARBA00022692"/>
    </source>
</evidence>
<proteinExistence type="inferred from homology"/>
<dbReference type="Proteomes" id="UP001140949">
    <property type="component" value="Unassembled WGS sequence"/>
</dbReference>